<reference evidence="2" key="1">
    <citation type="journal article" date="2020" name="Stud. Mycol.">
        <title>101 Dothideomycetes genomes: a test case for predicting lifestyles and emergence of pathogens.</title>
        <authorList>
            <person name="Haridas S."/>
            <person name="Albert R."/>
            <person name="Binder M."/>
            <person name="Bloem J."/>
            <person name="Labutti K."/>
            <person name="Salamov A."/>
            <person name="Andreopoulos B."/>
            <person name="Baker S."/>
            <person name="Barry K."/>
            <person name="Bills G."/>
            <person name="Bluhm B."/>
            <person name="Cannon C."/>
            <person name="Castanera R."/>
            <person name="Culley D."/>
            <person name="Daum C."/>
            <person name="Ezra D."/>
            <person name="Gonzalez J."/>
            <person name="Henrissat B."/>
            <person name="Kuo A."/>
            <person name="Liang C."/>
            <person name="Lipzen A."/>
            <person name="Lutzoni F."/>
            <person name="Magnuson J."/>
            <person name="Mondo S."/>
            <person name="Nolan M."/>
            <person name="Ohm R."/>
            <person name="Pangilinan J."/>
            <person name="Park H.-J."/>
            <person name="Ramirez L."/>
            <person name="Alfaro M."/>
            <person name="Sun H."/>
            <person name="Tritt A."/>
            <person name="Yoshinaga Y."/>
            <person name="Zwiers L.-H."/>
            <person name="Turgeon B."/>
            <person name="Goodwin S."/>
            <person name="Spatafora J."/>
            <person name="Crous P."/>
            <person name="Grigoriev I."/>
        </authorList>
    </citation>
    <scope>NUCLEOTIDE SEQUENCE</scope>
    <source>
        <strain evidence="2">CBS 107.79</strain>
    </source>
</reference>
<keyword evidence="1" id="KW-0732">Signal</keyword>
<dbReference type="AlphaFoldDB" id="A0A6A5UY30"/>
<evidence type="ECO:0000313" key="3">
    <source>
        <dbReference type="Proteomes" id="UP000800036"/>
    </source>
</evidence>
<protein>
    <submittedName>
        <fullName evidence="2">Uncharacterized protein</fullName>
    </submittedName>
</protein>
<name>A0A6A5UY30_9PLEO</name>
<organism evidence="2 3">
    <name type="scientific">Bimuria novae-zelandiae CBS 107.79</name>
    <dbReference type="NCBI Taxonomy" id="1447943"/>
    <lineage>
        <taxon>Eukaryota</taxon>
        <taxon>Fungi</taxon>
        <taxon>Dikarya</taxon>
        <taxon>Ascomycota</taxon>
        <taxon>Pezizomycotina</taxon>
        <taxon>Dothideomycetes</taxon>
        <taxon>Pleosporomycetidae</taxon>
        <taxon>Pleosporales</taxon>
        <taxon>Massarineae</taxon>
        <taxon>Didymosphaeriaceae</taxon>
        <taxon>Bimuria</taxon>
    </lineage>
</organism>
<dbReference type="EMBL" id="ML976705">
    <property type="protein sequence ID" value="KAF1969901.1"/>
    <property type="molecule type" value="Genomic_DNA"/>
</dbReference>
<keyword evidence="3" id="KW-1185">Reference proteome</keyword>
<dbReference type="Proteomes" id="UP000800036">
    <property type="component" value="Unassembled WGS sequence"/>
</dbReference>
<evidence type="ECO:0000256" key="1">
    <source>
        <dbReference type="SAM" id="SignalP"/>
    </source>
</evidence>
<feature type="chain" id="PRO_5025490134" evidence="1">
    <location>
        <begin position="16"/>
        <end position="292"/>
    </location>
</feature>
<gene>
    <name evidence="2" type="ORF">BU23DRAFT_512474</name>
</gene>
<evidence type="ECO:0000313" key="2">
    <source>
        <dbReference type="EMBL" id="KAF1969901.1"/>
    </source>
</evidence>
<sequence>MLPLLFSAFFTPSLAVTCTSQTQPNPIAQDYPNDATGVINGTTAIVPIPYAVARSIVPAQYSILTSAYRTIFPSLPPDLYPAVLEALHDHDVRAFNFSIPDFSRSALRFPFVDRLNDGHTSFKYGSPILISKENAIAVNGSAVYGTTYPATFVPECDAYAADACGGTFMNASVFLSTRNDSKPDIGSVFQTTGAIPYTLKAFMNITNQPIFGDAPSSLCDNYITLFNTSITAPPYAPVPVKGTVSVRPPVCPKESVFEEVYGFRMANAFVERNAVPCESLGGYHGTGEGDSG</sequence>
<dbReference type="OrthoDB" id="265717at2759"/>
<feature type="signal peptide" evidence="1">
    <location>
        <begin position="1"/>
        <end position="15"/>
    </location>
</feature>
<accession>A0A6A5UY30</accession>
<proteinExistence type="predicted"/>